<sequence length="452" mass="46881">MPADWDLPALQQLWSDEDELPASVSEDLKRDCTRCSRPKSVCLCPWLPAAPLQTAGRIVILQHPHELKKRLATVPLLQKCLGDVTVLRSRYYQPSKPQHAALQQALEGAAAGRYPLLVLFPGGTARDVQEVAAELQLQAGSSSSSTATSCDPSGIGSSCDQRQRQDVQQQAQPGQQQAQPGQPAQPVQQPAQPVQQQQPGQQQRPASSAAAAAPASAAPGAAAAGRGAGREPRYVLLVIDGTWKQAKEMFAGLRPHALQPDGPGIRVQLPPLAAAQQAHQEGAQQAEQDTAPAADSCARQPGPAAADAADAAADNAQQHVPCSVVPGGPAAGQAAAGQAAAEQAAAEQASAAQASAAQQGAVGGEGEKPLLLRMEPMVGCLTTCEAVARALGALEPQGSAVRDAVLRPLAQLAQFQARWDPSLAMRLELGSGYSQSRCRMGLSKLSNLAAIT</sequence>
<dbReference type="OrthoDB" id="514092at2759"/>
<evidence type="ECO:0000256" key="4">
    <source>
        <dbReference type="ARBA" id="ARBA00022694"/>
    </source>
</evidence>
<keyword evidence="2" id="KW-0808">Transferase</keyword>
<evidence type="ECO:0000256" key="2">
    <source>
        <dbReference type="ARBA" id="ARBA00022679"/>
    </source>
</evidence>
<keyword evidence="4" id="KW-0819">tRNA processing</keyword>
<dbReference type="AlphaFoldDB" id="A0A2P6TCP1"/>
<dbReference type="EMBL" id="LHPG02000024">
    <property type="protein sequence ID" value="PRW20396.1"/>
    <property type="molecule type" value="Genomic_DNA"/>
</dbReference>
<name>A0A2P6TCP1_CHLSO</name>
<comment type="caution">
    <text evidence="9">The sequence shown here is derived from an EMBL/GenBank/DDBJ whole genome shotgun (WGS) entry which is preliminary data.</text>
</comment>
<evidence type="ECO:0000256" key="6">
    <source>
        <dbReference type="ARBA" id="ARBA00048718"/>
    </source>
</evidence>
<proteinExistence type="inferred from homology"/>
<dbReference type="Proteomes" id="UP000239899">
    <property type="component" value="Unassembled WGS sequence"/>
</dbReference>
<evidence type="ECO:0000256" key="7">
    <source>
        <dbReference type="SAM" id="MobiDB-lite"/>
    </source>
</evidence>
<dbReference type="PANTHER" id="PTHR21392">
    <property type="entry name" value="TRNA-URIDINE AMINOCARBOXYPROPYLTRANSFERASE 2"/>
    <property type="match status" value="1"/>
</dbReference>
<feature type="compositionally biased region" description="Low complexity" evidence="7">
    <location>
        <begin position="166"/>
        <end position="225"/>
    </location>
</feature>
<dbReference type="Pfam" id="PF03942">
    <property type="entry name" value="DTW"/>
    <property type="match status" value="1"/>
</dbReference>
<comment type="catalytic activity">
    <reaction evidence="6">
        <text>a uridine in tRNA + S-adenosyl-L-methionine = a 3-[(3S)-3-amino-3-carboxypropyl]uridine in tRNA + S-methyl-5'-thioadenosine + H(+)</text>
        <dbReference type="Rhea" id="RHEA:62432"/>
        <dbReference type="Rhea" id="RHEA-COMP:13339"/>
        <dbReference type="Rhea" id="RHEA-COMP:16092"/>
        <dbReference type="ChEBI" id="CHEBI:15378"/>
        <dbReference type="ChEBI" id="CHEBI:17509"/>
        <dbReference type="ChEBI" id="CHEBI:59789"/>
        <dbReference type="ChEBI" id="CHEBI:65315"/>
        <dbReference type="ChEBI" id="CHEBI:82930"/>
        <dbReference type="EC" id="2.5.1.25"/>
    </reaction>
</comment>
<dbReference type="InterPro" id="IPR039262">
    <property type="entry name" value="DTWD2/TAPT"/>
</dbReference>
<feature type="region of interest" description="Disordered" evidence="7">
    <location>
        <begin position="138"/>
        <end position="228"/>
    </location>
</feature>
<evidence type="ECO:0000256" key="1">
    <source>
        <dbReference type="ARBA" id="ARBA00012386"/>
    </source>
</evidence>
<keyword evidence="10" id="KW-1185">Reference proteome</keyword>
<feature type="domain" description="DTW" evidence="8">
    <location>
        <begin position="28"/>
        <end position="421"/>
    </location>
</feature>
<dbReference type="EC" id="2.5.1.25" evidence="1"/>
<accession>A0A2P6TCP1</accession>
<dbReference type="GO" id="GO:0016432">
    <property type="term" value="F:tRNA-uridine aminocarboxypropyltransferase activity"/>
    <property type="evidence" value="ECO:0007669"/>
    <property type="project" value="UniProtKB-EC"/>
</dbReference>
<feature type="region of interest" description="Disordered" evidence="7">
    <location>
        <begin position="273"/>
        <end position="313"/>
    </location>
</feature>
<keyword evidence="3" id="KW-0949">S-adenosyl-L-methionine</keyword>
<feature type="compositionally biased region" description="Low complexity" evidence="7">
    <location>
        <begin position="273"/>
        <end position="288"/>
    </location>
</feature>
<evidence type="ECO:0000313" key="10">
    <source>
        <dbReference type="Proteomes" id="UP000239899"/>
    </source>
</evidence>
<evidence type="ECO:0000259" key="8">
    <source>
        <dbReference type="SMART" id="SM01144"/>
    </source>
</evidence>
<comment type="similarity">
    <text evidence="5">Belongs to the TDD superfamily. DTWD2 family.</text>
</comment>
<evidence type="ECO:0000256" key="5">
    <source>
        <dbReference type="ARBA" id="ARBA00034489"/>
    </source>
</evidence>
<dbReference type="PANTHER" id="PTHR21392:SF0">
    <property type="entry name" value="TRNA-URIDINE AMINOCARBOXYPROPYLTRANSFERASE 2"/>
    <property type="match status" value="1"/>
</dbReference>
<reference evidence="9 10" key="1">
    <citation type="journal article" date="2018" name="Plant J.">
        <title>Genome sequences of Chlorella sorokiniana UTEX 1602 and Micractinium conductrix SAG 241.80: implications to maltose excretion by a green alga.</title>
        <authorList>
            <person name="Arriola M.B."/>
            <person name="Velmurugan N."/>
            <person name="Zhang Y."/>
            <person name="Plunkett M.H."/>
            <person name="Hondzo H."/>
            <person name="Barney B.M."/>
        </authorList>
    </citation>
    <scope>NUCLEOTIDE SEQUENCE [LARGE SCALE GENOMIC DNA]</scope>
    <source>
        <strain evidence="10">UTEX 1602</strain>
    </source>
</reference>
<dbReference type="InterPro" id="IPR005636">
    <property type="entry name" value="DTW"/>
</dbReference>
<gene>
    <name evidence="9" type="ORF">C2E21_9107</name>
</gene>
<evidence type="ECO:0000256" key="3">
    <source>
        <dbReference type="ARBA" id="ARBA00022691"/>
    </source>
</evidence>
<organism evidence="9 10">
    <name type="scientific">Chlorella sorokiniana</name>
    <name type="common">Freshwater green alga</name>
    <dbReference type="NCBI Taxonomy" id="3076"/>
    <lineage>
        <taxon>Eukaryota</taxon>
        <taxon>Viridiplantae</taxon>
        <taxon>Chlorophyta</taxon>
        <taxon>core chlorophytes</taxon>
        <taxon>Trebouxiophyceae</taxon>
        <taxon>Chlorellales</taxon>
        <taxon>Chlorellaceae</taxon>
        <taxon>Chlorella clade</taxon>
        <taxon>Chlorella</taxon>
    </lineage>
</organism>
<feature type="compositionally biased region" description="Low complexity" evidence="7">
    <location>
        <begin position="304"/>
        <end position="313"/>
    </location>
</feature>
<dbReference type="GO" id="GO:0008033">
    <property type="term" value="P:tRNA processing"/>
    <property type="evidence" value="ECO:0007669"/>
    <property type="project" value="UniProtKB-KW"/>
</dbReference>
<evidence type="ECO:0000313" key="9">
    <source>
        <dbReference type="EMBL" id="PRW20396.1"/>
    </source>
</evidence>
<protein>
    <recommendedName>
        <fullName evidence="1">tRNA-uridine aminocarboxypropyltransferase</fullName>
        <ecNumber evidence="1">2.5.1.25</ecNumber>
    </recommendedName>
</protein>
<dbReference type="SMART" id="SM01144">
    <property type="entry name" value="DTW"/>
    <property type="match status" value="1"/>
</dbReference>